<dbReference type="GO" id="GO:0006355">
    <property type="term" value="P:regulation of DNA-templated transcription"/>
    <property type="evidence" value="ECO:0007669"/>
    <property type="project" value="InterPro"/>
</dbReference>
<organism evidence="3 4">
    <name type="scientific">Cervus elaphus hippelaphus</name>
    <name type="common">European red deer</name>
    <dbReference type="NCBI Taxonomy" id="46360"/>
    <lineage>
        <taxon>Eukaryota</taxon>
        <taxon>Metazoa</taxon>
        <taxon>Chordata</taxon>
        <taxon>Craniata</taxon>
        <taxon>Vertebrata</taxon>
        <taxon>Euteleostomi</taxon>
        <taxon>Mammalia</taxon>
        <taxon>Eutheria</taxon>
        <taxon>Laurasiatheria</taxon>
        <taxon>Artiodactyla</taxon>
        <taxon>Ruminantia</taxon>
        <taxon>Pecora</taxon>
        <taxon>Cervidae</taxon>
        <taxon>Cervinae</taxon>
        <taxon>Cervus</taxon>
    </lineage>
</organism>
<evidence type="ECO:0000259" key="2">
    <source>
        <dbReference type="PROSITE" id="PS50805"/>
    </source>
</evidence>
<gene>
    <name evidence="3" type="ORF">Celaphus_00014526</name>
</gene>
<dbReference type="InterPro" id="IPR036051">
    <property type="entry name" value="KRAB_dom_sf"/>
</dbReference>
<dbReference type="PANTHER" id="PTHR23232">
    <property type="entry name" value="KRAB DOMAIN C2H2 ZINC FINGER"/>
    <property type="match status" value="1"/>
</dbReference>
<dbReference type="InterPro" id="IPR001909">
    <property type="entry name" value="KRAB"/>
</dbReference>
<feature type="region of interest" description="Disordered" evidence="1">
    <location>
        <begin position="225"/>
        <end position="257"/>
    </location>
</feature>
<dbReference type="InterPro" id="IPR050169">
    <property type="entry name" value="Krueppel_C2H2_ZnF"/>
</dbReference>
<feature type="domain" description="KRAB" evidence="2">
    <location>
        <begin position="3"/>
        <end position="81"/>
    </location>
</feature>
<dbReference type="OrthoDB" id="9585558at2759"/>
<evidence type="ECO:0000313" key="3">
    <source>
        <dbReference type="EMBL" id="OWK13520.1"/>
    </source>
</evidence>
<feature type="non-terminal residue" evidence="3">
    <location>
        <position position="1"/>
    </location>
</feature>
<dbReference type="Proteomes" id="UP000242450">
    <property type="component" value="Chromosome 7"/>
</dbReference>
<protein>
    <submittedName>
        <fullName evidence="3">ZNF184</fullName>
    </submittedName>
</protein>
<dbReference type="PROSITE" id="PS50805">
    <property type="entry name" value="KRAB"/>
    <property type="match status" value="1"/>
</dbReference>
<comment type="caution">
    <text evidence="3">The sequence shown here is derived from an EMBL/GenBank/DDBJ whole genome shotgun (WGS) entry which is preliminary data.</text>
</comment>
<dbReference type="Gene3D" id="6.10.140.140">
    <property type="match status" value="1"/>
</dbReference>
<dbReference type="EMBL" id="MKHE01000007">
    <property type="protein sequence ID" value="OWK13520.1"/>
    <property type="molecule type" value="Genomic_DNA"/>
</dbReference>
<evidence type="ECO:0000313" key="4">
    <source>
        <dbReference type="Proteomes" id="UP000242450"/>
    </source>
</evidence>
<dbReference type="PANTHER" id="PTHR23232:SF138">
    <property type="entry name" value="KRAB DOMAIN-CONTAINING PROTEIN"/>
    <property type="match status" value="1"/>
</dbReference>
<keyword evidence="4" id="KW-1185">Reference proteome</keyword>
<dbReference type="AlphaFoldDB" id="A0A212D5K0"/>
<accession>A0A212D5K0</accession>
<dbReference type="SMART" id="SM00349">
    <property type="entry name" value="KRAB"/>
    <property type="match status" value="1"/>
</dbReference>
<evidence type="ECO:0000256" key="1">
    <source>
        <dbReference type="SAM" id="MobiDB-lite"/>
    </source>
</evidence>
<sequence>ESVTFKDVIVDFTQEEWKQLDPVQRGLFRDVTLENYTHLVSIGKDDFSELISGGVEEEGTHLEQGTEPWIVEPSIPAGTPGDWVTRPENSITASELDISGEEPSPGAVAEKHKRDDLWSTNFLETCESKGSPERQQANEQTLPREIKITEKTIPTSERAHGLTRRTSPAVAAAEGLGYAQLGGEIPCWVPTAEAPLGRMCSQATLNPLAAVPRETCFGTTISQNLQAHPSRPQDPELLHSPAVSGRAPGHTLARTLA</sequence>
<dbReference type="Pfam" id="PF01352">
    <property type="entry name" value="KRAB"/>
    <property type="match status" value="1"/>
</dbReference>
<proteinExistence type="predicted"/>
<dbReference type="SUPFAM" id="SSF109640">
    <property type="entry name" value="KRAB domain (Kruppel-associated box)"/>
    <property type="match status" value="1"/>
</dbReference>
<dbReference type="CDD" id="cd07765">
    <property type="entry name" value="KRAB_A-box"/>
    <property type="match status" value="1"/>
</dbReference>
<reference evidence="3 4" key="1">
    <citation type="journal article" date="2018" name="Mol. Genet. Genomics">
        <title>The red deer Cervus elaphus genome CerEla1.0: sequencing, annotating, genes, and chromosomes.</title>
        <authorList>
            <person name="Bana N.A."/>
            <person name="Nyiri A."/>
            <person name="Nagy J."/>
            <person name="Frank K."/>
            <person name="Nagy T."/>
            <person name="Steger V."/>
            <person name="Schiller M."/>
            <person name="Lakatos P."/>
            <person name="Sugar L."/>
            <person name="Horn P."/>
            <person name="Barta E."/>
            <person name="Orosz L."/>
        </authorList>
    </citation>
    <scope>NUCLEOTIDE SEQUENCE [LARGE SCALE GENOMIC DNA]</scope>
    <source>
        <strain evidence="3">Hungarian</strain>
    </source>
</reference>
<name>A0A212D5K0_CEREH</name>